<evidence type="ECO:0000313" key="3">
    <source>
        <dbReference type="Proteomes" id="UP000012174"/>
    </source>
</evidence>
<dbReference type="PANTHER" id="PTHR43187">
    <property type="entry name" value="GLUTAMINE AMIDOTRANSFERASE DUG3-RELATED"/>
    <property type="match status" value="1"/>
</dbReference>
<keyword evidence="2" id="KW-0378">Hydrolase</keyword>
<dbReference type="InterPro" id="IPR052373">
    <property type="entry name" value="Gamma-glu_amide_hydrolase"/>
</dbReference>
<accession>M7TUY1</accession>
<feature type="domain" description="Glutamine amidotransferase type-2" evidence="1">
    <location>
        <begin position="1"/>
        <end position="248"/>
    </location>
</feature>
<dbReference type="PANTHER" id="PTHR43187:SF1">
    <property type="entry name" value="GLUTAMINE AMIDOTRANSFERASE DUG3-RELATED"/>
    <property type="match status" value="1"/>
</dbReference>
<sequence length="475" mass="52342">MDGMGIAWYTATSSAYIDDQEGTRPALYKTQSPPTNDFNFRSLCANTESACIFAHIRATSGSPVTPINNHPFVFGRHSFMHNGTVTDFARIRGDMTNLMAYDAYINIRGTTDTEYVAALYMTFLTAYGSEASWQEEYPLQVMKAALVRTVTCIMELQRKSLGRKATPNGLNLCATDGRKLVACRFRNHVSEQPASLYWSDSAGTTLNRKVPGDVGGDRGNLRQAHYDIETVHSIFNLTPVAHVSFVPDPKDPKPVVLPMIARIGEFPASEAPACYLHGYVSARLFRTRESPSSSDSDEGFPVCVAATKVDGFNLSLTPFSHGLDYRSAVIHGHACLLDSTTDREEVLWAMQLITDGIVPQRWEHTRTPPDAAEMASTRILKVRIDAASAKVHDTGPKEKDKDLADEKTRDVVWTGAVPYIEILGTPQPADTNRVSAIPSYLSDYIRTHNANNGQAGWKVVDIISGLVSWVFGRTL</sequence>
<proteinExistence type="predicted"/>
<dbReference type="SUPFAM" id="SSF50475">
    <property type="entry name" value="FMN-binding split barrel"/>
    <property type="match status" value="1"/>
</dbReference>
<dbReference type="InterPro" id="IPR024747">
    <property type="entry name" value="Pyridox_Oxase-rel"/>
</dbReference>
<dbReference type="PROSITE" id="PS51278">
    <property type="entry name" value="GATASE_TYPE_2"/>
    <property type="match status" value="1"/>
</dbReference>
<dbReference type="KEGG" id="ela:UCREL1_2482"/>
<dbReference type="AlphaFoldDB" id="M7TUY1"/>
<evidence type="ECO:0000259" key="1">
    <source>
        <dbReference type="PROSITE" id="PS51278"/>
    </source>
</evidence>
<dbReference type="STRING" id="1287681.M7TUY1"/>
<dbReference type="Gene3D" id="2.30.110.10">
    <property type="entry name" value="Electron Transport, Fmn-binding Protein, Chain A"/>
    <property type="match status" value="1"/>
</dbReference>
<dbReference type="Pfam" id="PF13522">
    <property type="entry name" value="GATase_6"/>
    <property type="match status" value="1"/>
</dbReference>
<dbReference type="HOGENOM" id="CLU_574950_0_0_1"/>
<dbReference type="InterPro" id="IPR029055">
    <property type="entry name" value="Ntn_hydrolases_N"/>
</dbReference>
<dbReference type="SUPFAM" id="SSF56235">
    <property type="entry name" value="N-terminal nucleophile aminohydrolases (Ntn hydrolases)"/>
    <property type="match status" value="1"/>
</dbReference>
<evidence type="ECO:0000313" key="2">
    <source>
        <dbReference type="EMBL" id="EMR70480.1"/>
    </source>
</evidence>
<name>M7TUY1_EUTLA</name>
<protein>
    <submittedName>
        <fullName evidence="2">Putative n-terminal nucleophile aminohydrolase protein</fullName>
    </submittedName>
</protein>
<dbReference type="InterPro" id="IPR017932">
    <property type="entry name" value="GATase_2_dom"/>
</dbReference>
<dbReference type="GO" id="GO:0061672">
    <property type="term" value="C:glutathione hydrolase complex"/>
    <property type="evidence" value="ECO:0007669"/>
    <property type="project" value="TreeGrafter"/>
</dbReference>
<gene>
    <name evidence="2" type="ORF">UCREL1_2482</name>
</gene>
<dbReference type="GO" id="GO:0008242">
    <property type="term" value="F:omega peptidase activity"/>
    <property type="evidence" value="ECO:0007669"/>
    <property type="project" value="TreeGrafter"/>
</dbReference>
<dbReference type="GO" id="GO:0006751">
    <property type="term" value="P:glutathione catabolic process"/>
    <property type="evidence" value="ECO:0007669"/>
    <property type="project" value="TreeGrafter"/>
</dbReference>
<dbReference type="Proteomes" id="UP000012174">
    <property type="component" value="Unassembled WGS sequence"/>
</dbReference>
<dbReference type="Pfam" id="PF12900">
    <property type="entry name" value="Pyridox_ox_2"/>
    <property type="match status" value="1"/>
</dbReference>
<dbReference type="CDD" id="cd01908">
    <property type="entry name" value="YafJ"/>
    <property type="match status" value="1"/>
</dbReference>
<dbReference type="EMBL" id="KB705854">
    <property type="protein sequence ID" value="EMR70480.1"/>
    <property type="molecule type" value="Genomic_DNA"/>
</dbReference>
<reference evidence="3" key="1">
    <citation type="journal article" date="2013" name="Genome Announc.">
        <title>Draft genome sequence of the grapevine dieback fungus Eutypa lata UCR-EL1.</title>
        <authorList>
            <person name="Blanco-Ulate B."/>
            <person name="Rolshausen P.E."/>
            <person name="Cantu D."/>
        </authorList>
    </citation>
    <scope>NUCLEOTIDE SEQUENCE [LARGE SCALE GENOMIC DNA]</scope>
    <source>
        <strain evidence="3">UCR-EL1</strain>
    </source>
</reference>
<organism evidence="2 3">
    <name type="scientific">Eutypa lata (strain UCR-EL1)</name>
    <name type="common">Grapevine dieback disease fungus</name>
    <name type="synonym">Eutypa armeniacae</name>
    <dbReference type="NCBI Taxonomy" id="1287681"/>
    <lineage>
        <taxon>Eukaryota</taxon>
        <taxon>Fungi</taxon>
        <taxon>Dikarya</taxon>
        <taxon>Ascomycota</taxon>
        <taxon>Pezizomycotina</taxon>
        <taxon>Sordariomycetes</taxon>
        <taxon>Xylariomycetidae</taxon>
        <taxon>Xylariales</taxon>
        <taxon>Diatrypaceae</taxon>
        <taxon>Eutypa</taxon>
    </lineage>
</organism>
<dbReference type="Gene3D" id="3.60.20.10">
    <property type="entry name" value="Glutamine Phosphoribosylpyrophosphate, subunit 1, domain 1"/>
    <property type="match status" value="1"/>
</dbReference>
<keyword evidence="3" id="KW-1185">Reference proteome</keyword>
<dbReference type="eggNOG" id="KOG1268">
    <property type="taxonomic scope" value="Eukaryota"/>
</dbReference>
<dbReference type="OrthoDB" id="444432at2759"/>
<dbReference type="GO" id="GO:0005737">
    <property type="term" value="C:cytoplasm"/>
    <property type="evidence" value="ECO:0007669"/>
    <property type="project" value="TreeGrafter"/>
</dbReference>
<dbReference type="InterPro" id="IPR012349">
    <property type="entry name" value="Split_barrel_FMN-bd"/>
</dbReference>